<dbReference type="Gene3D" id="3.30.530.20">
    <property type="match status" value="1"/>
</dbReference>
<accession>A0A317SW18</accession>
<gene>
    <name evidence="2" type="ORF">C7212DRAFT_315887</name>
</gene>
<sequence>MALKLALAPVARECFTAPLLEQIIKDGLSFITSLSSATLDIKWAPLKTDAHLSTYRTHYDNDTWIARVIRVHVDYDVIRRAMIDERILAESEWLDGPKDTNEEMAVEEFEGKILVRDVRRFLHIQAFAGREFLASVISKDLPETDGRRSSVVISLPIEGEMVSESDVRGKYISVEYIYELENGEVEILTGVCSDAGGSIPRWVQNMAMPGQIFNDGKRFIEYIRKQASRERSRQWDRREEVSGRAAL</sequence>
<dbReference type="InterPro" id="IPR023393">
    <property type="entry name" value="START-like_dom_sf"/>
</dbReference>
<evidence type="ECO:0000259" key="1">
    <source>
        <dbReference type="Pfam" id="PF11274"/>
    </source>
</evidence>
<evidence type="ECO:0000313" key="2">
    <source>
        <dbReference type="EMBL" id="PWW78464.1"/>
    </source>
</evidence>
<dbReference type="SUPFAM" id="SSF55961">
    <property type="entry name" value="Bet v1-like"/>
    <property type="match status" value="1"/>
</dbReference>
<dbReference type="PANTHER" id="PTHR40370:SF1">
    <property type="entry name" value="DUF3074 DOMAIN-CONTAINING PROTEIN"/>
    <property type="match status" value="1"/>
</dbReference>
<dbReference type="OrthoDB" id="6423603at2759"/>
<dbReference type="Proteomes" id="UP000246991">
    <property type="component" value="Unassembled WGS sequence"/>
</dbReference>
<reference evidence="2 3" key="1">
    <citation type="submission" date="2018-03" db="EMBL/GenBank/DDBJ databases">
        <title>Genomes of Pezizomycetes fungi and the evolution of truffles.</title>
        <authorList>
            <person name="Murat C."/>
            <person name="Payen T."/>
            <person name="Noel B."/>
            <person name="Kuo A."/>
            <person name="Martin F.M."/>
        </authorList>
    </citation>
    <scope>NUCLEOTIDE SEQUENCE [LARGE SCALE GENOMIC DNA]</scope>
    <source>
        <strain evidence="2">091103-1</strain>
    </source>
</reference>
<keyword evidence="3" id="KW-1185">Reference proteome</keyword>
<dbReference type="AlphaFoldDB" id="A0A317SW18"/>
<comment type="caution">
    <text evidence="2">The sequence shown here is derived from an EMBL/GenBank/DDBJ whole genome shotgun (WGS) entry which is preliminary data.</text>
</comment>
<dbReference type="PANTHER" id="PTHR40370">
    <property type="entry name" value="EXPRESSED PROTEIN"/>
    <property type="match status" value="1"/>
</dbReference>
<proteinExistence type="predicted"/>
<protein>
    <recommendedName>
        <fullName evidence="1">DUF3074 domain-containing protein</fullName>
    </recommendedName>
</protein>
<dbReference type="Pfam" id="PF11274">
    <property type="entry name" value="DUF3074"/>
    <property type="match status" value="1"/>
</dbReference>
<dbReference type="EMBL" id="PYWC01000015">
    <property type="protein sequence ID" value="PWW78464.1"/>
    <property type="molecule type" value="Genomic_DNA"/>
</dbReference>
<organism evidence="2 3">
    <name type="scientific">Tuber magnatum</name>
    <name type="common">white Piedmont truffle</name>
    <dbReference type="NCBI Taxonomy" id="42249"/>
    <lineage>
        <taxon>Eukaryota</taxon>
        <taxon>Fungi</taxon>
        <taxon>Dikarya</taxon>
        <taxon>Ascomycota</taxon>
        <taxon>Pezizomycotina</taxon>
        <taxon>Pezizomycetes</taxon>
        <taxon>Pezizales</taxon>
        <taxon>Tuberaceae</taxon>
        <taxon>Tuber</taxon>
    </lineage>
</organism>
<evidence type="ECO:0000313" key="3">
    <source>
        <dbReference type="Proteomes" id="UP000246991"/>
    </source>
</evidence>
<feature type="domain" description="DUF3074" evidence="1">
    <location>
        <begin position="72"/>
        <end position="223"/>
    </location>
</feature>
<dbReference type="InterPro" id="IPR024500">
    <property type="entry name" value="DUF3074"/>
</dbReference>
<name>A0A317SW18_9PEZI</name>